<dbReference type="Proteomes" id="UP001059985">
    <property type="component" value="Chromosome"/>
</dbReference>
<evidence type="ECO:0000313" key="2">
    <source>
        <dbReference type="EMBL" id="UTO55717.1"/>
    </source>
</evidence>
<organism evidence="2 4">
    <name type="scientific">Neoehrlichia mikurensis</name>
    <dbReference type="NCBI Taxonomy" id="89586"/>
    <lineage>
        <taxon>Bacteria</taxon>
        <taxon>Pseudomonadati</taxon>
        <taxon>Pseudomonadota</taxon>
        <taxon>Alphaproteobacteria</taxon>
        <taxon>Rickettsiales</taxon>
        <taxon>Anaplasmataceae</taxon>
        <taxon>Candidatus Neoehrlichia</taxon>
    </lineage>
</organism>
<evidence type="ECO:0000313" key="5">
    <source>
        <dbReference type="Proteomes" id="UP001059985"/>
    </source>
</evidence>
<dbReference type="GO" id="GO:0005524">
    <property type="term" value="F:ATP binding"/>
    <property type="evidence" value="ECO:0007669"/>
    <property type="project" value="InterPro"/>
</dbReference>
<evidence type="ECO:0000313" key="4">
    <source>
        <dbReference type="Proteomes" id="UP001059822"/>
    </source>
</evidence>
<gene>
    <name evidence="3" type="ORF">LUA81_01365</name>
    <name evidence="2" type="ORF">LUA82_01375</name>
</gene>
<dbReference type="EMBL" id="CP089286">
    <property type="protein sequence ID" value="UTO55717.1"/>
    <property type="molecule type" value="Genomic_DNA"/>
</dbReference>
<proteinExistence type="predicted"/>
<dbReference type="Pfam" id="PF03135">
    <property type="entry name" value="CagE_TrbE_VirB"/>
    <property type="match status" value="1"/>
</dbReference>
<dbReference type="Proteomes" id="UP001059822">
    <property type="component" value="Chromosome"/>
</dbReference>
<evidence type="ECO:0000313" key="3">
    <source>
        <dbReference type="EMBL" id="UTO56634.1"/>
    </source>
</evidence>
<protein>
    <recommendedName>
        <fullName evidence="1">CagE TrbE VirB component of type IV transporter system central domain-containing protein</fullName>
    </recommendedName>
</protein>
<dbReference type="InterPro" id="IPR018145">
    <property type="entry name" value="CagE_TrbE_VirB_cntrl_dom"/>
</dbReference>
<evidence type="ECO:0000259" key="1">
    <source>
        <dbReference type="Pfam" id="PF03135"/>
    </source>
</evidence>
<name>A0A9Q9BTX7_9RICK</name>
<reference evidence="2" key="1">
    <citation type="journal article" date="2022" name="Microorganisms">
        <title>Assembly and Comparison of Ca. Neoehrlichia mikurensis Genomes.</title>
        <authorList>
            <person name="Azagi T."/>
            <person name="Dirks R.P."/>
            <person name="Yebra-Pimentel E.S."/>
            <person name="Schaap P.J."/>
            <person name="Koehorst J.J."/>
            <person name="Esser H.J."/>
            <person name="Sprong H."/>
        </authorList>
    </citation>
    <scope>NUCLEOTIDE SEQUENCE</scope>
    <source>
        <strain evidence="3">18-2804</strain>
        <strain evidence="2">18-2837</strain>
    </source>
</reference>
<accession>A0A9Q9BTX7</accession>
<dbReference type="RefSeq" id="WP_218193760.1">
    <property type="nucleotide sequence ID" value="NZ_CP066557.1"/>
</dbReference>
<feature type="domain" description="CagE TrbE VirB component of type IV transporter system central" evidence="1">
    <location>
        <begin position="201"/>
        <end position="390"/>
    </location>
</feature>
<dbReference type="AlphaFoldDB" id="A0A9Q9BTX7"/>
<keyword evidence="5" id="KW-1185">Reference proteome</keyword>
<dbReference type="EMBL" id="CP089285">
    <property type="protein sequence ID" value="UTO56634.1"/>
    <property type="molecule type" value="Genomic_DNA"/>
</dbReference>
<sequence length="791" mass="91624">MFSFKSLVNNLVFNTDDNNVHDKDHRTKDNRIDFISAACHYNENTILNRNGELVQIVKIEGYASNIEEYKDVREIIRQSIIEIAECLEVSFWIYTVRKHHTFDSQWVAKDKFSDELHEMYKVHTNQEYDTYVTELYIAIVTSHLQENIKSLIKALSFKHLKKIHKEFLCQKFNVLDKVTNNILDNLKCFHVKKLGLLLTDTGNYRSELLEFLNYLVTFRHDECFLERKNNAYISSKYKIDMGFNTFRITDNDSKKLGTILGIKEYLGLSSNAINICLQQNCEFVVVEIIKLINSKNVMKVFKKQADIFRISGDQKLSQVMCLNDFVNTDNEFGFCEHKINFIIISDTIQMLQRNIVSIVAALSVIGAISVRLDLSMEDNFWSHIPGNFPFVLNMRCCVVKHACVFAMLDNFSVGALRYGKWGEAISIFFSHNKPYFFNFHVQNYGHCLFMGPHNSSMTVLINFILSESRKINTKIILCDYSGKSVIFAKALCGKYYRIDYKANNNIFSFYPFNIEDCAMNRNIMAGILRRMNYATKLINDEEEKLINKVVDDLFAIPIEIRTHDKISECLSVLGQGVNDWINEGEFSHLIRSGNSINFIEDFIGINIGIIINKPKCISVIMYYFFNILEAYLDGSPTILVIYEAWIMDIIFLSKDEFDNWVHRMGQLNVVIIFASESVHAMTSSKTIGYLNKHIETRVFMPNVVTSGQLSMQTFGLSRQELNVMFQISEHKSQFFIKQGSTSTVLKLDIKDKKEVKVLSATRESIQYMYDAIKEKGENVEDWLPIFYSKSI</sequence>